<dbReference type="SUPFAM" id="SSF51735">
    <property type="entry name" value="NAD(P)-binding Rossmann-fold domains"/>
    <property type="match status" value="1"/>
</dbReference>
<gene>
    <name evidence="4" type="ORF">B0A49_13285</name>
</gene>
<dbReference type="EMBL" id="NAJN01002757">
    <property type="protein sequence ID" value="TKA49810.1"/>
    <property type="molecule type" value="Genomic_DNA"/>
</dbReference>
<name>A0A4U0VKF8_9PEZI</name>
<dbReference type="PANTHER" id="PTHR42760:SF124">
    <property type="entry name" value="SHORT-CHAIN DEHYDROGENASE_REDUCTASE"/>
    <property type="match status" value="1"/>
</dbReference>
<comment type="similarity">
    <text evidence="1 3">Belongs to the short-chain dehydrogenases/reductases (SDR) family.</text>
</comment>
<evidence type="ECO:0000256" key="1">
    <source>
        <dbReference type="ARBA" id="ARBA00006484"/>
    </source>
</evidence>
<dbReference type="PRINTS" id="PR00080">
    <property type="entry name" value="SDRFAMILY"/>
</dbReference>
<dbReference type="PRINTS" id="PR00081">
    <property type="entry name" value="GDHRDH"/>
</dbReference>
<dbReference type="Pfam" id="PF00106">
    <property type="entry name" value="adh_short"/>
    <property type="match status" value="1"/>
</dbReference>
<dbReference type="Gene3D" id="3.40.50.720">
    <property type="entry name" value="NAD(P)-binding Rossmann-like Domain"/>
    <property type="match status" value="1"/>
</dbReference>
<dbReference type="OrthoDB" id="417891at2759"/>
<proteinExistence type="inferred from homology"/>
<accession>A0A4U0VKF8</accession>
<comment type="caution">
    <text evidence="4">The sequence shown here is derived from an EMBL/GenBank/DDBJ whole genome shotgun (WGS) entry which is preliminary data.</text>
</comment>
<evidence type="ECO:0000256" key="3">
    <source>
        <dbReference type="RuleBase" id="RU000363"/>
    </source>
</evidence>
<dbReference type="InterPro" id="IPR036291">
    <property type="entry name" value="NAD(P)-bd_dom_sf"/>
</dbReference>
<dbReference type="PROSITE" id="PS00061">
    <property type="entry name" value="ADH_SHORT"/>
    <property type="match status" value="1"/>
</dbReference>
<evidence type="ECO:0000313" key="5">
    <source>
        <dbReference type="Proteomes" id="UP000308768"/>
    </source>
</evidence>
<keyword evidence="2" id="KW-0521">NADP</keyword>
<dbReference type="STRING" id="331657.A0A4U0VKF8"/>
<dbReference type="AlphaFoldDB" id="A0A4U0VKF8"/>
<dbReference type="InterPro" id="IPR020904">
    <property type="entry name" value="Sc_DH/Rdtase_CS"/>
</dbReference>
<sequence>MPGRLHDKAALVTGSSSGLGRAIALAYASEGAQICCVDLYPSPRNATNASTGKADSFHNRLPSSESTHAELLRLYPVSSAIFVQADVTDAKEMEQAVARCVEAFGRLDVMVNNAGISVESTHVRMLRVHETSEEDWDRTMAINAKGVFLGCKYAIAQMLRQERREGERDRGWIVNTASVQGLVAYYGTPSYCASKSAVVGLTKQIALDYGPDRIHCNALCPGFLKTTMTQNLQNDPVLRQKTDDAHPFGGMGDVEDVARAAMFLASDDARWVTGVPLPVDGGLLTL</sequence>
<dbReference type="FunFam" id="3.40.50.720:FF:000084">
    <property type="entry name" value="Short-chain dehydrogenase reductase"/>
    <property type="match status" value="1"/>
</dbReference>
<keyword evidence="5" id="KW-1185">Reference proteome</keyword>
<dbReference type="CDD" id="cd05233">
    <property type="entry name" value="SDR_c"/>
    <property type="match status" value="1"/>
</dbReference>
<dbReference type="NCBIfam" id="NF005559">
    <property type="entry name" value="PRK07231.1"/>
    <property type="match status" value="1"/>
</dbReference>
<evidence type="ECO:0000256" key="2">
    <source>
        <dbReference type="ARBA" id="ARBA00022857"/>
    </source>
</evidence>
<evidence type="ECO:0000313" key="4">
    <source>
        <dbReference type="EMBL" id="TKA49810.1"/>
    </source>
</evidence>
<organism evidence="4 5">
    <name type="scientific">Cryomyces minteri</name>
    <dbReference type="NCBI Taxonomy" id="331657"/>
    <lineage>
        <taxon>Eukaryota</taxon>
        <taxon>Fungi</taxon>
        <taxon>Dikarya</taxon>
        <taxon>Ascomycota</taxon>
        <taxon>Pezizomycotina</taxon>
        <taxon>Dothideomycetes</taxon>
        <taxon>Dothideomycetes incertae sedis</taxon>
        <taxon>Cryomyces</taxon>
    </lineage>
</organism>
<dbReference type="InterPro" id="IPR002347">
    <property type="entry name" value="SDR_fam"/>
</dbReference>
<dbReference type="GO" id="GO:0016616">
    <property type="term" value="F:oxidoreductase activity, acting on the CH-OH group of donors, NAD or NADP as acceptor"/>
    <property type="evidence" value="ECO:0007669"/>
    <property type="project" value="TreeGrafter"/>
</dbReference>
<dbReference type="PANTHER" id="PTHR42760">
    <property type="entry name" value="SHORT-CHAIN DEHYDROGENASES/REDUCTASES FAMILY MEMBER"/>
    <property type="match status" value="1"/>
</dbReference>
<protein>
    <submittedName>
        <fullName evidence="4">Uncharacterized protein</fullName>
    </submittedName>
</protein>
<reference evidence="4 5" key="1">
    <citation type="submission" date="2017-03" db="EMBL/GenBank/DDBJ databases">
        <title>Genomes of endolithic fungi from Antarctica.</title>
        <authorList>
            <person name="Coleine C."/>
            <person name="Masonjones S."/>
            <person name="Stajich J.E."/>
        </authorList>
    </citation>
    <scope>NUCLEOTIDE SEQUENCE [LARGE SCALE GENOMIC DNA]</scope>
    <source>
        <strain evidence="4 5">CCFEE 5187</strain>
    </source>
</reference>
<dbReference type="Pfam" id="PF13561">
    <property type="entry name" value="adh_short_C2"/>
    <property type="match status" value="1"/>
</dbReference>
<dbReference type="Proteomes" id="UP000308768">
    <property type="component" value="Unassembled WGS sequence"/>
</dbReference>